<dbReference type="EMBL" id="JAKMXF010000338">
    <property type="protein sequence ID" value="KAI6647707.1"/>
    <property type="molecule type" value="Genomic_DNA"/>
</dbReference>
<accession>A0AAV7JG08</accession>
<dbReference type="AlphaFoldDB" id="A0AAV7JG08"/>
<proteinExistence type="predicted"/>
<reference evidence="1 2" key="1">
    <citation type="journal article" date="2023" name="BMC Biol.">
        <title>The compact genome of the sponge Oopsacas minuta (Hexactinellida) is lacking key metazoan core genes.</title>
        <authorList>
            <person name="Santini S."/>
            <person name="Schenkelaars Q."/>
            <person name="Jourda C."/>
            <person name="Duchesne M."/>
            <person name="Belahbib H."/>
            <person name="Rocher C."/>
            <person name="Selva M."/>
            <person name="Riesgo A."/>
            <person name="Vervoort M."/>
            <person name="Leys S.P."/>
            <person name="Kodjabachian L."/>
            <person name="Le Bivic A."/>
            <person name="Borchiellini C."/>
            <person name="Claverie J.M."/>
            <person name="Renard E."/>
        </authorList>
    </citation>
    <scope>NUCLEOTIDE SEQUENCE [LARGE SCALE GENOMIC DNA]</scope>
    <source>
        <strain evidence="1">SPO-2</strain>
    </source>
</reference>
<comment type="caution">
    <text evidence="1">The sequence shown here is derived from an EMBL/GenBank/DDBJ whole genome shotgun (WGS) entry which is preliminary data.</text>
</comment>
<dbReference type="Gene3D" id="3.30.420.10">
    <property type="entry name" value="Ribonuclease H-like superfamily/Ribonuclease H"/>
    <property type="match status" value="1"/>
</dbReference>
<organism evidence="1 2">
    <name type="scientific">Oopsacas minuta</name>
    <dbReference type="NCBI Taxonomy" id="111878"/>
    <lineage>
        <taxon>Eukaryota</taxon>
        <taxon>Metazoa</taxon>
        <taxon>Porifera</taxon>
        <taxon>Hexactinellida</taxon>
        <taxon>Hexasterophora</taxon>
        <taxon>Lyssacinosida</taxon>
        <taxon>Leucopsacidae</taxon>
        <taxon>Oopsacas</taxon>
    </lineage>
</organism>
<gene>
    <name evidence="1" type="ORF">LOD99_8548</name>
</gene>
<dbReference type="InterPro" id="IPR036397">
    <property type="entry name" value="RNaseH_sf"/>
</dbReference>
<evidence type="ECO:0000313" key="2">
    <source>
        <dbReference type="Proteomes" id="UP001165289"/>
    </source>
</evidence>
<evidence type="ECO:0000313" key="1">
    <source>
        <dbReference type="EMBL" id="KAI6647707.1"/>
    </source>
</evidence>
<sequence>MATLLVRFESSRYSIWSILESKACLKRYKCLENLRAALTREWDRIPEEQMRARLESFVGHLKSCIKAKVPHSNNNQTQDNLSIYNYIDRFRAKIFTRRLQIKSLGGYGVYSVTTCDTGSQVSIGTFDSIPEQHTFIEENMTEIRKPLFKLTMTAARKHLNVFLKHNEFVAQREHVDEERVAALALELTSNQENDRRTSSISNK</sequence>
<keyword evidence="2" id="KW-1185">Reference proteome</keyword>
<protein>
    <recommendedName>
        <fullName evidence="3">MADF domain-containing protein</fullName>
    </recommendedName>
</protein>
<dbReference type="GO" id="GO:0003676">
    <property type="term" value="F:nucleic acid binding"/>
    <property type="evidence" value="ECO:0007669"/>
    <property type="project" value="InterPro"/>
</dbReference>
<evidence type="ECO:0008006" key="3">
    <source>
        <dbReference type="Google" id="ProtNLM"/>
    </source>
</evidence>
<dbReference type="Proteomes" id="UP001165289">
    <property type="component" value="Unassembled WGS sequence"/>
</dbReference>
<name>A0AAV7JG08_9METZ</name>